<sequence length="161" mass="18408">MDNLSDTTGSFIYGLRKTFRRLLLLARGFEYLQPLASISVETPNNTCKETITSIRRMLYSVYVMIVTLFYFRLFWKWLFYYKRGASYLSSQDGQTSFLLDAMALVAGGVDNDEIDRGTAGIRDFYNGSVQGLGAGMAFVGTNSQPQWWNRFGWRILPESLD</sequence>
<keyword evidence="1" id="KW-1133">Transmembrane helix</keyword>
<evidence type="ECO:0000313" key="3">
    <source>
        <dbReference type="Proteomes" id="UP000275078"/>
    </source>
</evidence>
<evidence type="ECO:0000313" key="2">
    <source>
        <dbReference type="EMBL" id="RPA74192.1"/>
    </source>
</evidence>
<name>A0A3N4HJY1_ASCIM</name>
<keyword evidence="3" id="KW-1185">Reference proteome</keyword>
<feature type="transmembrane region" description="Helical" evidence="1">
    <location>
        <begin position="57"/>
        <end position="75"/>
    </location>
</feature>
<proteinExistence type="predicted"/>
<organism evidence="2 3">
    <name type="scientific">Ascobolus immersus RN42</name>
    <dbReference type="NCBI Taxonomy" id="1160509"/>
    <lineage>
        <taxon>Eukaryota</taxon>
        <taxon>Fungi</taxon>
        <taxon>Dikarya</taxon>
        <taxon>Ascomycota</taxon>
        <taxon>Pezizomycotina</taxon>
        <taxon>Pezizomycetes</taxon>
        <taxon>Pezizales</taxon>
        <taxon>Ascobolaceae</taxon>
        <taxon>Ascobolus</taxon>
    </lineage>
</organism>
<gene>
    <name evidence="2" type="ORF">BJ508DRAFT_333301</name>
</gene>
<dbReference type="AlphaFoldDB" id="A0A3N4HJY1"/>
<protein>
    <submittedName>
        <fullName evidence="2">Uncharacterized protein</fullName>
    </submittedName>
</protein>
<dbReference type="EMBL" id="ML119797">
    <property type="protein sequence ID" value="RPA74192.1"/>
    <property type="molecule type" value="Genomic_DNA"/>
</dbReference>
<keyword evidence="1" id="KW-0812">Transmembrane</keyword>
<accession>A0A3N4HJY1</accession>
<dbReference type="Proteomes" id="UP000275078">
    <property type="component" value="Unassembled WGS sequence"/>
</dbReference>
<reference evidence="2 3" key="1">
    <citation type="journal article" date="2018" name="Nat. Ecol. Evol.">
        <title>Pezizomycetes genomes reveal the molecular basis of ectomycorrhizal truffle lifestyle.</title>
        <authorList>
            <person name="Murat C."/>
            <person name="Payen T."/>
            <person name="Noel B."/>
            <person name="Kuo A."/>
            <person name="Morin E."/>
            <person name="Chen J."/>
            <person name="Kohler A."/>
            <person name="Krizsan K."/>
            <person name="Balestrini R."/>
            <person name="Da Silva C."/>
            <person name="Montanini B."/>
            <person name="Hainaut M."/>
            <person name="Levati E."/>
            <person name="Barry K.W."/>
            <person name="Belfiori B."/>
            <person name="Cichocki N."/>
            <person name="Clum A."/>
            <person name="Dockter R.B."/>
            <person name="Fauchery L."/>
            <person name="Guy J."/>
            <person name="Iotti M."/>
            <person name="Le Tacon F."/>
            <person name="Lindquist E.A."/>
            <person name="Lipzen A."/>
            <person name="Malagnac F."/>
            <person name="Mello A."/>
            <person name="Molinier V."/>
            <person name="Miyauchi S."/>
            <person name="Poulain J."/>
            <person name="Riccioni C."/>
            <person name="Rubini A."/>
            <person name="Sitrit Y."/>
            <person name="Splivallo R."/>
            <person name="Traeger S."/>
            <person name="Wang M."/>
            <person name="Zifcakova L."/>
            <person name="Wipf D."/>
            <person name="Zambonelli A."/>
            <person name="Paolocci F."/>
            <person name="Nowrousian M."/>
            <person name="Ottonello S."/>
            <person name="Baldrian P."/>
            <person name="Spatafora J.W."/>
            <person name="Henrissat B."/>
            <person name="Nagy L.G."/>
            <person name="Aury J.M."/>
            <person name="Wincker P."/>
            <person name="Grigoriev I.V."/>
            <person name="Bonfante P."/>
            <person name="Martin F.M."/>
        </authorList>
    </citation>
    <scope>NUCLEOTIDE SEQUENCE [LARGE SCALE GENOMIC DNA]</scope>
    <source>
        <strain evidence="2 3">RN42</strain>
    </source>
</reference>
<keyword evidence="1" id="KW-0472">Membrane</keyword>
<evidence type="ECO:0000256" key="1">
    <source>
        <dbReference type="SAM" id="Phobius"/>
    </source>
</evidence>